<evidence type="ECO:0000259" key="2">
    <source>
        <dbReference type="Pfam" id="PF21354"/>
    </source>
</evidence>
<dbReference type="Gene3D" id="1.10.238.10">
    <property type="entry name" value="EF-hand"/>
    <property type="match status" value="1"/>
</dbReference>
<dbReference type="InterPro" id="IPR001217">
    <property type="entry name" value="STAT"/>
</dbReference>
<sequence>MHSVLHQVSSSPLPQNLKFFITPPAAKWSQLSEVLSWQFSSVTQRGLNQEQLNLLADKLLGSKAQRNPEGQIPWGKFCKVSHGHLKERLLTAISQRKAVLV</sequence>
<dbReference type="SUPFAM" id="SSF49417">
    <property type="entry name" value="p53-like transcription factors"/>
    <property type="match status" value="1"/>
</dbReference>
<reference evidence="4" key="1">
    <citation type="submission" date="2025-08" db="UniProtKB">
        <authorList>
            <consortium name="RefSeq"/>
        </authorList>
    </citation>
    <scope>IDENTIFICATION</scope>
    <source>
        <tissue evidence="4">Muscle</tissue>
    </source>
</reference>
<keyword evidence="3" id="KW-1185">Reference proteome</keyword>
<feature type="domain" description="Signal transducer and activator of transcription linker" evidence="2">
    <location>
        <begin position="19"/>
        <end position="80"/>
    </location>
</feature>
<dbReference type="Proteomes" id="UP000504611">
    <property type="component" value="Unplaced"/>
</dbReference>
<keyword evidence="1" id="KW-0727">SH2 domain</keyword>
<proteinExistence type="predicted"/>
<protein>
    <submittedName>
        <fullName evidence="4">Signal transducer and activator of transcription 1-alpha/beta-like</fullName>
    </submittedName>
</protein>
<dbReference type="InterPro" id="IPR008967">
    <property type="entry name" value="p53-like_TF_DNA-bd_sf"/>
</dbReference>
<gene>
    <name evidence="4" type="primary">LOC104956394</name>
</gene>
<dbReference type="KEGG" id="ncc:104956394"/>
<evidence type="ECO:0000313" key="4">
    <source>
        <dbReference type="RefSeq" id="XP_010782179.1"/>
    </source>
</evidence>
<dbReference type="OrthoDB" id="8824831at2759"/>
<dbReference type="Pfam" id="PF21354">
    <property type="entry name" value="STAT_linker"/>
    <property type="match status" value="1"/>
</dbReference>
<evidence type="ECO:0000256" key="1">
    <source>
        <dbReference type="ARBA" id="ARBA00022999"/>
    </source>
</evidence>
<organism evidence="3 4">
    <name type="scientific">Notothenia coriiceps</name>
    <name type="common">black rockcod</name>
    <dbReference type="NCBI Taxonomy" id="8208"/>
    <lineage>
        <taxon>Eukaryota</taxon>
        <taxon>Metazoa</taxon>
        <taxon>Chordata</taxon>
        <taxon>Craniata</taxon>
        <taxon>Vertebrata</taxon>
        <taxon>Euteleostomi</taxon>
        <taxon>Actinopterygii</taxon>
        <taxon>Neopterygii</taxon>
        <taxon>Teleostei</taxon>
        <taxon>Neoteleostei</taxon>
        <taxon>Acanthomorphata</taxon>
        <taxon>Eupercaria</taxon>
        <taxon>Perciformes</taxon>
        <taxon>Notothenioidei</taxon>
        <taxon>Nototheniidae</taxon>
        <taxon>Notothenia</taxon>
    </lineage>
</organism>
<accession>A0A6I9NW55</accession>
<dbReference type="GO" id="GO:0003700">
    <property type="term" value="F:DNA-binding transcription factor activity"/>
    <property type="evidence" value="ECO:0007669"/>
    <property type="project" value="InterPro"/>
</dbReference>
<dbReference type="GO" id="GO:0007165">
    <property type="term" value="P:signal transduction"/>
    <property type="evidence" value="ECO:0007669"/>
    <property type="project" value="InterPro"/>
</dbReference>
<dbReference type="GeneID" id="104956394"/>
<dbReference type="InterPro" id="IPR048988">
    <property type="entry name" value="STAT_linker"/>
</dbReference>
<dbReference type="RefSeq" id="XP_010782179.1">
    <property type="nucleotide sequence ID" value="XM_010783877.1"/>
</dbReference>
<name>A0A6I9NW55_9TELE</name>
<dbReference type="AlphaFoldDB" id="A0A6I9NW55"/>
<evidence type="ECO:0000313" key="3">
    <source>
        <dbReference type="Proteomes" id="UP000504611"/>
    </source>
</evidence>
<dbReference type="PANTHER" id="PTHR11801">
    <property type="entry name" value="SIGNAL TRANSDUCER AND ACTIVATOR OF TRANSCRIPTION"/>
    <property type="match status" value="1"/>
</dbReference>